<evidence type="ECO:0000256" key="1">
    <source>
        <dbReference type="ARBA" id="ARBA00022630"/>
    </source>
</evidence>
<dbReference type="AlphaFoldDB" id="A0A165QBB5"/>
<feature type="domain" description="Alcohol dehydrogenase-like N-terminal" evidence="7">
    <location>
        <begin position="55"/>
        <end position="138"/>
    </location>
</feature>
<dbReference type="InterPro" id="IPR002328">
    <property type="entry name" value="ADH_Zn_CS"/>
</dbReference>
<proteinExistence type="predicted"/>
<reference evidence="8 9" key="1">
    <citation type="journal article" date="2016" name="Mol. Biol. Evol.">
        <title>Comparative Genomics of Early-Diverging Mushroom-Forming Fungi Provides Insights into the Origins of Lignocellulose Decay Capabilities.</title>
        <authorList>
            <person name="Nagy L.G."/>
            <person name="Riley R."/>
            <person name="Tritt A."/>
            <person name="Adam C."/>
            <person name="Daum C."/>
            <person name="Floudas D."/>
            <person name="Sun H."/>
            <person name="Yadav J.S."/>
            <person name="Pangilinan J."/>
            <person name="Larsson K.H."/>
            <person name="Matsuura K."/>
            <person name="Barry K."/>
            <person name="Labutti K."/>
            <person name="Kuo R."/>
            <person name="Ohm R.A."/>
            <person name="Bhattacharya S.S."/>
            <person name="Shirouzu T."/>
            <person name="Yoshinaga Y."/>
            <person name="Martin F.M."/>
            <person name="Grigoriev I.V."/>
            <person name="Hibbett D.S."/>
        </authorList>
    </citation>
    <scope>NUCLEOTIDE SEQUENCE [LARGE SCALE GENOMIC DNA]</scope>
    <source>
        <strain evidence="8 9">HHB14362 ss-1</strain>
    </source>
</reference>
<gene>
    <name evidence="8" type="ORF">NEOLEDRAFT_1244049</name>
</gene>
<evidence type="ECO:0000313" key="9">
    <source>
        <dbReference type="Proteomes" id="UP000076761"/>
    </source>
</evidence>
<keyword evidence="9" id="KW-1185">Reference proteome</keyword>
<dbReference type="PROSITE" id="PS00059">
    <property type="entry name" value="ADH_ZINC"/>
    <property type="match status" value="1"/>
</dbReference>
<dbReference type="Gene3D" id="3.40.50.720">
    <property type="entry name" value="NAD(P)-binding Rossmann-like Domain"/>
    <property type="match status" value="1"/>
</dbReference>
<dbReference type="Pfam" id="PF08240">
    <property type="entry name" value="ADH_N"/>
    <property type="match status" value="1"/>
</dbReference>
<dbReference type="GO" id="GO:0071949">
    <property type="term" value="F:FAD binding"/>
    <property type="evidence" value="ECO:0007669"/>
    <property type="project" value="InterPro"/>
</dbReference>
<evidence type="ECO:0000256" key="2">
    <source>
        <dbReference type="ARBA" id="ARBA00022723"/>
    </source>
</evidence>
<dbReference type="EMBL" id="KV425598">
    <property type="protein sequence ID" value="KZT22177.1"/>
    <property type="molecule type" value="Genomic_DNA"/>
</dbReference>
<dbReference type="InterPro" id="IPR013154">
    <property type="entry name" value="ADH-like_N"/>
</dbReference>
<dbReference type="Pfam" id="PF01494">
    <property type="entry name" value="FAD_binding_3"/>
    <property type="match status" value="1"/>
</dbReference>
<accession>A0A165QBB5</accession>
<evidence type="ECO:0000313" key="8">
    <source>
        <dbReference type="EMBL" id="KZT22177.1"/>
    </source>
</evidence>
<dbReference type="SUPFAM" id="SSF50129">
    <property type="entry name" value="GroES-like"/>
    <property type="match status" value="1"/>
</dbReference>
<dbReference type="GO" id="GO:0016491">
    <property type="term" value="F:oxidoreductase activity"/>
    <property type="evidence" value="ECO:0007669"/>
    <property type="project" value="UniProtKB-KW"/>
</dbReference>
<dbReference type="GO" id="GO:0008270">
    <property type="term" value="F:zinc ion binding"/>
    <property type="evidence" value="ECO:0007669"/>
    <property type="project" value="InterPro"/>
</dbReference>
<keyword evidence="5" id="KW-0560">Oxidoreductase</keyword>
<dbReference type="PANTHER" id="PTHR43401">
    <property type="entry name" value="L-THREONINE 3-DEHYDROGENASE"/>
    <property type="match status" value="1"/>
</dbReference>
<evidence type="ECO:0000256" key="5">
    <source>
        <dbReference type="ARBA" id="ARBA00023002"/>
    </source>
</evidence>
<dbReference type="OrthoDB" id="5363962at2759"/>
<dbReference type="Gene3D" id="3.90.180.10">
    <property type="entry name" value="Medium-chain alcohol dehydrogenases, catalytic domain"/>
    <property type="match status" value="1"/>
</dbReference>
<keyword evidence="2" id="KW-0479">Metal-binding</keyword>
<keyword evidence="3" id="KW-0274">FAD</keyword>
<evidence type="ECO:0000256" key="3">
    <source>
        <dbReference type="ARBA" id="ARBA00022827"/>
    </source>
</evidence>
<dbReference type="InterPro" id="IPR002938">
    <property type="entry name" value="FAD-bd"/>
</dbReference>
<evidence type="ECO:0000259" key="6">
    <source>
        <dbReference type="Pfam" id="PF01494"/>
    </source>
</evidence>
<dbReference type="InParanoid" id="A0A165QBB5"/>
<dbReference type="InterPro" id="IPR050129">
    <property type="entry name" value="Zn_alcohol_dh"/>
</dbReference>
<dbReference type="SUPFAM" id="SSF51735">
    <property type="entry name" value="NAD(P)-binding Rossmann-fold domains"/>
    <property type="match status" value="1"/>
</dbReference>
<keyword evidence="4" id="KW-0862">Zinc</keyword>
<dbReference type="STRING" id="1314782.A0A165QBB5"/>
<keyword evidence="1" id="KW-0285">Flavoprotein</keyword>
<dbReference type="InterPro" id="IPR036291">
    <property type="entry name" value="NAD(P)-bd_dom_sf"/>
</dbReference>
<protein>
    <submittedName>
        <fullName evidence="8">GroES-like protein</fullName>
    </submittedName>
</protein>
<evidence type="ECO:0000259" key="7">
    <source>
        <dbReference type="Pfam" id="PF08240"/>
    </source>
</evidence>
<dbReference type="InterPro" id="IPR011032">
    <property type="entry name" value="GroES-like_sf"/>
</dbReference>
<organism evidence="8 9">
    <name type="scientific">Neolentinus lepideus HHB14362 ss-1</name>
    <dbReference type="NCBI Taxonomy" id="1314782"/>
    <lineage>
        <taxon>Eukaryota</taxon>
        <taxon>Fungi</taxon>
        <taxon>Dikarya</taxon>
        <taxon>Basidiomycota</taxon>
        <taxon>Agaricomycotina</taxon>
        <taxon>Agaricomycetes</taxon>
        <taxon>Gloeophyllales</taxon>
        <taxon>Gloeophyllaceae</taxon>
        <taxon>Neolentinus</taxon>
    </lineage>
</organism>
<dbReference type="Proteomes" id="UP000076761">
    <property type="component" value="Unassembled WGS sequence"/>
</dbReference>
<feature type="domain" description="FAD-binding" evidence="6">
    <location>
        <begin position="167"/>
        <end position="195"/>
    </location>
</feature>
<name>A0A165QBB5_9AGAM</name>
<dbReference type="PANTHER" id="PTHR43401:SF2">
    <property type="entry name" value="L-THREONINE 3-DEHYDROGENASE"/>
    <property type="match status" value="1"/>
</dbReference>
<evidence type="ECO:0000256" key="4">
    <source>
        <dbReference type="ARBA" id="ARBA00022833"/>
    </source>
</evidence>
<sequence length="260" mass="28133">MTPPQMKALVYTAPSQFSIWQEPVPLPAKGQILIKGASWTKPNIMLRNSDVPYLNQFLPKIIPGHEVTGTIESIGEGVDGYAVGDRCVVEPAVFCGHCFFSRRGNAVMCERMGGRGFTIHGGFTEYILTDATRVFKIKNLADEEAILIEPTSCAIYAMDRLQVKVGVEALVIGAGPSGLMLAQLLKINGASKVVIVAPAGSKMEVAKRIGAGDEYVELDRTDTQAGWQTLKKTHSRDFDVVVGSRHVFALPSVVKMAVKA</sequence>